<comment type="similarity">
    <text evidence="1">Belongs to the glycosyltransferase 2 family.</text>
</comment>
<dbReference type="Pfam" id="PF00535">
    <property type="entry name" value="Glycos_transf_2"/>
    <property type="match status" value="1"/>
</dbReference>
<protein>
    <submittedName>
        <fullName evidence="5">Glycosyltransferase</fullName>
    </submittedName>
</protein>
<gene>
    <name evidence="5" type="ORF">GM921_00495</name>
</gene>
<evidence type="ECO:0000256" key="2">
    <source>
        <dbReference type="ARBA" id="ARBA00022676"/>
    </source>
</evidence>
<dbReference type="SUPFAM" id="SSF53448">
    <property type="entry name" value="Nucleotide-diphospho-sugar transferases"/>
    <property type="match status" value="1"/>
</dbReference>
<keyword evidence="2" id="KW-0328">Glycosyltransferase</keyword>
<dbReference type="GO" id="GO:0016757">
    <property type="term" value="F:glycosyltransferase activity"/>
    <property type="evidence" value="ECO:0007669"/>
    <property type="project" value="UniProtKB-KW"/>
</dbReference>
<dbReference type="Proteomes" id="UP000601055">
    <property type="component" value="Unassembled WGS sequence"/>
</dbReference>
<name>A0A923DW87_9SPHI</name>
<accession>A0A923DW87</accession>
<dbReference type="Gene3D" id="3.90.550.10">
    <property type="entry name" value="Spore Coat Polysaccharide Biosynthesis Protein SpsA, Chain A"/>
    <property type="match status" value="1"/>
</dbReference>
<comment type="caution">
    <text evidence="5">The sequence shown here is derived from an EMBL/GenBank/DDBJ whole genome shotgun (WGS) entry which is preliminary data.</text>
</comment>
<evidence type="ECO:0000259" key="4">
    <source>
        <dbReference type="Pfam" id="PF00535"/>
    </source>
</evidence>
<evidence type="ECO:0000313" key="6">
    <source>
        <dbReference type="Proteomes" id="UP000601055"/>
    </source>
</evidence>
<organism evidence="5 6">
    <name type="scientific">Pedobacter planticolens</name>
    <dbReference type="NCBI Taxonomy" id="2679964"/>
    <lineage>
        <taxon>Bacteria</taxon>
        <taxon>Pseudomonadati</taxon>
        <taxon>Bacteroidota</taxon>
        <taxon>Sphingobacteriia</taxon>
        <taxon>Sphingobacteriales</taxon>
        <taxon>Sphingobacteriaceae</taxon>
        <taxon>Pedobacter</taxon>
    </lineage>
</organism>
<dbReference type="EMBL" id="WNXD01000001">
    <property type="protein sequence ID" value="MBB2143948.1"/>
    <property type="molecule type" value="Genomic_DNA"/>
</dbReference>
<evidence type="ECO:0000256" key="1">
    <source>
        <dbReference type="ARBA" id="ARBA00006739"/>
    </source>
</evidence>
<feature type="domain" description="Glycosyltransferase 2-like" evidence="4">
    <location>
        <begin position="4"/>
        <end position="163"/>
    </location>
</feature>
<sequence>MLITILLPTYNYANYIEKCIQSILEQTYKDYELLVLDDGSIDNTTEIVERIKDKRIHYLKNPANLGIVETLNLGIKLAKGKYIARMDADDIMVGNRLQMQVDFLDQNPQFGIVGSWYKIMDSNGRIISEMKNYTDPDYLRLGLMFTNHFAHPTVMMRTKLVKKLLYDKNFLHCEDHELWTRFSEISKVTNLPFFFLNVRSHSQSTCNLNQKELKTSVIKLLSKELNKKGICHTPKELMLHASICFGSSKKLVGQKEVENDLRQWFEKIFSSSYLKKNFSQYMLDTFKVNIMKNAGLETEQE</sequence>
<proteinExistence type="inferred from homology"/>
<dbReference type="InterPro" id="IPR050834">
    <property type="entry name" value="Glycosyltransf_2"/>
</dbReference>
<evidence type="ECO:0000256" key="3">
    <source>
        <dbReference type="ARBA" id="ARBA00022679"/>
    </source>
</evidence>
<dbReference type="InterPro" id="IPR001173">
    <property type="entry name" value="Glyco_trans_2-like"/>
</dbReference>
<dbReference type="PANTHER" id="PTHR43685">
    <property type="entry name" value="GLYCOSYLTRANSFERASE"/>
    <property type="match status" value="1"/>
</dbReference>
<evidence type="ECO:0000313" key="5">
    <source>
        <dbReference type="EMBL" id="MBB2143948.1"/>
    </source>
</evidence>
<keyword evidence="6" id="KW-1185">Reference proteome</keyword>
<keyword evidence="3" id="KW-0808">Transferase</keyword>
<reference evidence="5" key="1">
    <citation type="submission" date="2019-11" db="EMBL/GenBank/DDBJ databases">
        <title>Description of Pedobacter sp. LMG 31464T.</title>
        <authorList>
            <person name="Carlier A."/>
            <person name="Qi S."/>
            <person name="Vandamme P."/>
        </authorList>
    </citation>
    <scope>NUCLEOTIDE SEQUENCE</scope>
    <source>
        <strain evidence="5">LMG 31464</strain>
    </source>
</reference>
<dbReference type="AlphaFoldDB" id="A0A923DW87"/>
<dbReference type="PANTHER" id="PTHR43685:SF5">
    <property type="entry name" value="GLYCOSYLTRANSFERASE EPSE-RELATED"/>
    <property type="match status" value="1"/>
</dbReference>
<dbReference type="InterPro" id="IPR029044">
    <property type="entry name" value="Nucleotide-diphossugar_trans"/>
</dbReference>